<evidence type="ECO:0000313" key="3">
    <source>
        <dbReference type="Proteomes" id="UP001596203"/>
    </source>
</evidence>
<feature type="transmembrane region" description="Helical" evidence="1">
    <location>
        <begin position="79"/>
        <end position="99"/>
    </location>
</feature>
<evidence type="ECO:0000313" key="2">
    <source>
        <dbReference type="EMBL" id="MFC6015792.1"/>
    </source>
</evidence>
<comment type="caution">
    <text evidence="2">The sequence shown here is derived from an EMBL/GenBank/DDBJ whole genome shotgun (WGS) entry which is preliminary data.</text>
</comment>
<keyword evidence="3" id="KW-1185">Reference proteome</keyword>
<organism evidence="2 3">
    <name type="scientific">Plantactinospora solaniradicis</name>
    <dbReference type="NCBI Taxonomy" id="1723736"/>
    <lineage>
        <taxon>Bacteria</taxon>
        <taxon>Bacillati</taxon>
        <taxon>Actinomycetota</taxon>
        <taxon>Actinomycetes</taxon>
        <taxon>Micromonosporales</taxon>
        <taxon>Micromonosporaceae</taxon>
        <taxon>Plantactinospora</taxon>
    </lineage>
</organism>
<reference evidence="3" key="1">
    <citation type="journal article" date="2019" name="Int. J. Syst. Evol. Microbiol.">
        <title>The Global Catalogue of Microorganisms (GCM) 10K type strain sequencing project: providing services to taxonomists for standard genome sequencing and annotation.</title>
        <authorList>
            <consortium name="The Broad Institute Genomics Platform"/>
            <consortium name="The Broad Institute Genome Sequencing Center for Infectious Disease"/>
            <person name="Wu L."/>
            <person name="Ma J."/>
        </authorList>
    </citation>
    <scope>NUCLEOTIDE SEQUENCE [LARGE SCALE GENOMIC DNA]</scope>
    <source>
        <strain evidence="3">ZS-35-S2</strain>
    </source>
</reference>
<dbReference type="RefSeq" id="WP_377418334.1">
    <property type="nucleotide sequence ID" value="NZ_JBHSPR010000007.1"/>
</dbReference>
<protein>
    <recommendedName>
        <fullName evidence="4">DUF3592 domain-containing protein</fullName>
    </recommendedName>
</protein>
<keyword evidence="1" id="KW-0472">Membrane</keyword>
<keyword evidence="1" id="KW-1133">Transmembrane helix</keyword>
<feature type="transmembrane region" description="Helical" evidence="1">
    <location>
        <begin position="205"/>
        <end position="222"/>
    </location>
</feature>
<dbReference type="EMBL" id="JBHSPR010000007">
    <property type="protein sequence ID" value="MFC6015792.1"/>
    <property type="molecule type" value="Genomic_DNA"/>
</dbReference>
<gene>
    <name evidence="2" type="ORF">ACFP2T_06265</name>
</gene>
<accession>A0ABW1K3D0</accession>
<name>A0ABW1K3D0_9ACTN</name>
<evidence type="ECO:0000256" key="1">
    <source>
        <dbReference type="SAM" id="Phobius"/>
    </source>
</evidence>
<evidence type="ECO:0008006" key="4">
    <source>
        <dbReference type="Google" id="ProtNLM"/>
    </source>
</evidence>
<sequence length="414" mass="44153">MRPSALLRVCLAGAALAGVLATVAGLLITWDRTWPRLDVLGPFGLTIVASVGWWLLAVRAGPADGAPQGIGWWPARRRIVADTVLVLGGVCALSLPWAASATPSELVTLRQADPDIYEAEVAALGPVVSHHARGPDWYEAQVTVRLTDSIRPTRSITERVAFDRYPQQGQIVYVLYSATEPTAGAVIDEDADELAELLVGGVPDWFLGLLSCGIAMILVLAYRSGPPGGWRAQARLRRVLLHGSEPAIVLTGRLEEASVRTDESGTLPAEFNGPEARGTIHFDGSFDLARLRQEFPGAVTLCWLPGTARARWRRLHAAVLVSDTGRYAPVGIRNLPPVRDTRPGPVLGPPVGPFQWAAGRVGSVLVLVGILTAGVLCSGVFTPTSRDPGVGSTTRRRWSGSSFPISSAACCSYR</sequence>
<dbReference type="Proteomes" id="UP001596203">
    <property type="component" value="Unassembled WGS sequence"/>
</dbReference>
<keyword evidence="1" id="KW-0812">Transmembrane</keyword>
<feature type="transmembrane region" description="Helical" evidence="1">
    <location>
        <begin position="37"/>
        <end position="58"/>
    </location>
</feature>
<proteinExistence type="predicted"/>
<feature type="transmembrane region" description="Helical" evidence="1">
    <location>
        <begin position="361"/>
        <end position="381"/>
    </location>
</feature>